<dbReference type="Pfam" id="PF07521">
    <property type="entry name" value="RMMBL"/>
    <property type="match status" value="1"/>
</dbReference>
<accession>A0ABW5XKQ0</accession>
<evidence type="ECO:0000256" key="1">
    <source>
        <dbReference type="ARBA" id="ARBA00022801"/>
    </source>
</evidence>
<dbReference type="Pfam" id="PF10996">
    <property type="entry name" value="Beta-Casp"/>
    <property type="match status" value="1"/>
</dbReference>
<dbReference type="InterPro" id="IPR022712">
    <property type="entry name" value="Beta_Casp"/>
</dbReference>
<keyword evidence="5" id="KW-1185">Reference proteome</keyword>
<organism evidence="4 5">
    <name type="scientific">Mucilaginibacter antarcticus</name>
    <dbReference type="NCBI Taxonomy" id="1855725"/>
    <lineage>
        <taxon>Bacteria</taxon>
        <taxon>Pseudomonadati</taxon>
        <taxon>Bacteroidota</taxon>
        <taxon>Sphingobacteriia</taxon>
        <taxon>Sphingobacteriales</taxon>
        <taxon>Sphingobacteriaceae</taxon>
        <taxon>Mucilaginibacter</taxon>
    </lineage>
</organism>
<dbReference type="PANTHER" id="PTHR11203:SF37">
    <property type="entry name" value="INTEGRATOR COMPLEX SUBUNIT 11"/>
    <property type="match status" value="1"/>
</dbReference>
<keyword evidence="1" id="KW-0378">Hydrolase</keyword>
<dbReference type="Gene3D" id="3.40.50.10890">
    <property type="match status" value="1"/>
</dbReference>
<dbReference type="Pfam" id="PF00753">
    <property type="entry name" value="Lactamase_B"/>
    <property type="match status" value="1"/>
</dbReference>
<dbReference type="InterPro" id="IPR011108">
    <property type="entry name" value="RMMBL"/>
</dbReference>
<feature type="domain" description="Beta-Casp" evidence="3">
    <location>
        <begin position="255"/>
        <end position="380"/>
    </location>
</feature>
<dbReference type="RefSeq" id="WP_377122827.1">
    <property type="nucleotide sequence ID" value="NZ_JBHUON010000001.1"/>
</dbReference>
<dbReference type="EMBL" id="JBHUON010000001">
    <property type="protein sequence ID" value="MFD2863371.1"/>
    <property type="molecule type" value="Genomic_DNA"/>
</dbReference>
<dbReference type="Proteomes" id="UP001597601">
    <property type="component" value="Unassembled WGS sequence"/>
</dbReference>
<dbReference type="CDD" id="cd16295">
    <property type="entry name" value="TTHA0252-CPSF-like_MBL-fold"/>
    <property type="match status" value="1"/>
</dbReference>
<comment type="caution">
    <text evidence="4">The sequence shown here is derived from an EMBL/GenBank/DDBJ whole genome shotgun (WGS) entry which is preliminary data.</text>
</comment>
<reference evidence="5" key="1">
    <citation type="journal article" date="2019" name="Int. J. Syst. Evol. Microbiol.">
        <title>The Global Catalogue of Microorganisms (GCM) 10K type strain sequencing project: providing services to taxonomists for standard genome sequencing and annotation.</title>
        <authorList>
            <consortium name="The Broad Institute Genomics Platform"/>
            <consortium name="The Broad Institute Genome Sequencing Center for Infectious Disease"/>
            <person name="Wu L."/>
            <person name="Ma J."/>
        </authorList>
    </citation>
    <scope>NUCLEOTIDE SEQUENCE [LARGE SCALE GENOMIC DNA]</scope>
    <source>
        <strain evidence="5">KCTC 52232</strain>
    </source>
</reference>
<evidence type="ECO:0000259" key="2">
    <source>
        <dbReference type="SMART" id="SM00849"/>
    </source>
</evidence>
<dbReference type="PANTHER" id="PTHR11203">
    <property type="entry name" value="CLEAVAGE AND POLYADENYLATION SPECIFICITY FACTOR FAMILY MEMBER"/>
    <property type="match status" value="1"/>
</dbReference>
<sequence length="467" mass="52588">MDITFHGAARNVTGSKHLLHLPDGTGILLDCGMFQGMGEHTEDMNEHFGFNPKKVSCMILSHAHIDHCGLIPRLVAQGFSGQIFCTSATMDLARILLMDSAKIQMSDADYSNKHRKKKGMELIEPLYNEEQAIEALRLFKIVEYHEEYAITPQCKFHFSDAGHVLGSCAVHLVITENEKETHVTFSGDVGRYGDLLLKNPQRFPQADYILLESTYGDSLHKELEPIEDALLEIINQTCLIKKGKVIIPAFSVGRTQELLFALNGLELKGKLPDLSYYVDSPLSEKATTVLKEHPEVYNRDVKEVLKVDDDPFAFKGLRFVQSTEESIALNEDNRPCVIISSSGMAEAGRVKHHIKNNINNQKTTILIVGYCEPNSLGGRLMRGDKEVFIFGEKYQVNADVRAIKSMSAHGDYEDLLHFLKCQEPGKVKKIFLVHGEYDVQQRFAARLNEHGFTNIEIPHQHQKVVLE</sequence>
<protein>
    <submittedName>
        <fullName evidence="4">MBL fold metallo-hydrolase RNA specificity domain-containing protein</fullName>
    </submittedName>
</protein>
<dbReference type="SMART" id="SM00849">
    <property type="entry name" value="Lactamase_B"/>
    <property type="match status" value="1"/>
</dbReference>
<evidence type="ECO:0000259" key="3">
    <source>
        <dbReference type="SMART" id="SM01027"/>
    </source>
</evidence>
<name>A0ABW5XKQ0_9SPHI</name>
<gene>
    <name evidence="4" type="ORF">ACFSYC_01610</name>
</gene>
<evidence type="ECO:0000313" key="5">
    <source>
        <dbReference type="Proteomes" id="UP001597601"/>
    </source>
</evidence>
<dbReference type="InterPro" id="IPR001279">
    <property type="entry name" value="Metallo-B-lactamas"/>
</dbReference>
<dbReference type="SUPFAM" id="SSF56281">
    <property type="entry name" value="Metallo-hydrolase/oxidoreductase"/>
    <property type="match status" value="1"/>
</dbReference>
<evidence type="ECO:0000313" key="4">
    <source>
        <dbReference type="EMBL" id="MFD2863371.1"/>
    </source>
</evidence>
<dbReference type="InterPro" id="IPR050698">
    <property type="entry name" value="MBL"/>
</dbReference>
<dbReference type="SMART" id="SM01027">
    <property type="entry name" value="Beta-Casp"/>
    <property type="match status" value="1"/>
</dbReference>
<proteinExistence type="predicted"/>
<dbReference type="InterPro" id="IPR036866">
    <property type="entry name" value="RibonucZ/Hydroxyglut_hydro"/>
</dbReference>
<dbReference type="Gene3D" id="3.60.15.10">
    <property type="entry name" value="Ribonuclease Z/Hydroxyacylglutathione hydrolase-like"/>
    <property type="match status" value="1"/>
</dbReference>
<feature type="domain" description="Metallo-beta-lactamase" evidence="2">
    <location>
        <begin position="13"/>
        <end position="234"/>
    </location>
</feature>